<comment type="similarity">
    <text evidence="1">Belongs to the arrestin family.</text>
</comment>
<dbReference type="GO" id="GO:0005737">
    <property type="term" value="C:cytoplasm"/>
    <property type="evidence" value="ECO:0007669"/>
    <property type="project" value="TreeGrafter"/>
</dbReference>
<dbReference type="PANTHER" id="PTHR11188">
    <property type="entry name" value="ARRESTIN DOMAIN CONTAINING PROTEIN"/>
    <property type="match status" value="1"/>
</dbReference>
<reference evidence="4 5" key="1">
    <citation type="journal article" date="2019" name="Commun. Biol.">
        <title>The bagworm genome reveals a unique fibroin gene that provides high tensile strength.</title>
        <authorList>
            <person name="Kono N."/>
            <person name="Nakamura H."/>
            <person name="Ohtoshi R."/>
            <person name="Tomita M."/>
            <person name="Numata K."/>
            <person name="Arakawa K."/>
        </authorList>
    </citation>
    <scope>NUCLEOTIDE SEQUENCE [LARGE SCALE GENOMIC DNA]</scope>
</reference>
<evidence type="ECO:0000256" key="1">
    <source>
        <dbReference type="ARBA" id="ARBA00005298"/>
    </source>
</evidence>
<dbReference type="Pfam" id="PF00339">
    <property type="entry name" value="Arrestin_N"/>
    <property type="match status" value="1"/>
</dbReference>
<dbReference type="EMBL" id="BGZK01000192">
    <property type="protein sequence ID" value="GBP27335.1"/>
    <property type="molecule type" value="Genomic_DNA"/>
</dbReference>
<dbReference type="OrthoDB" id="2333384at2759"/>
<protein>
    <submittedName>
        <fullName evidence="4">Arrestin domain-containing protein 3</fullName>
    </submittedName>
</protein>
<sequence length="445" mass="50983">MAIKCNIHINGPQGEVYRPGSVLSGLVKYTLTNDMRLERISMSVKGKSRVSWTRGAGKQRRTHRGYDELIIDNGDILRPGADVLRSGTYQATFRFELPRNAPPTYGDRHCTTEYYIKITFSRSGFLTSAKKFKRMIIIGNAITPTLPLEPADYWLEKKVTEFFTNNSSRIHLKVNLSKSCLKPGEVMDVEFEVDNDTKHVIPSIVTRLMEKRIYRSNMGHEKVTVKKIKIGCCDTGSVKRRSRGQFALKFCTPAKAFTVQNCRVFSREYYLRVVVKLPMPHRDGVMDIPVQIGDLPETNLALGPYAEEVPHDEPPPSYWELKRRTNLTNDLREGRPSTATTEDNVNAVRLMIETDKRVIFPILHKHLPVKKHCIRWTPYTFTEAQKLRTVTWWRKMMQSCVSSEPSVITGSGGVYRKDLDYVTPTRSAADRSCSPQTPRVFRIKY</sequence>
<accession>A0A4C1ULN6</accession>
<proteinExistence type="inferred from homology"/>
<dbReference type="Gene3D" id="2.60.40.640">
    <property type="match status" value="2"/>
</dbReference>
<comment type="caution">
    <text evidence="4">The sequence shown here is derived from an EMBL/GenBank/DDBJ whole genome shotgun (WGS) entry which is preliminary data.</text>
</comment>
<dbReference type="Pfam" id="PF02752">
    <property type="entry name" value="Arrestin_C"/>
    <property type="match status" value="1"/>
</dbReference>
<dbReference type="SMART" id="SM01017">
    <property type="entry name" value="Arrestin_C"/>
    <property type="match status" value="1"/>
</dbReference>
<keyword evidence="5" id="KW-1185">Reference proteome</keyword>
<dbReference type="InterPro" id="IPR050357">
    <property type="entry name" value="Arrestin_domain-protein"/>
</dbReference>
<dbReference type="InterPro" id="IPR014752">
    <property type="entry name" value="Arrestin-like_C"/>
</dbReference>
<dbReference type="InterPro" id="IPR014756">
    <property type="entry name" value="Ig_E-set"/>
</dbReference>
<evidence type="ECO:0000313" key="4">
    <source>
        <dbReference type="EMBL" id="GBP27335.1"/>
    </source>
</evidence>
<keyword evidence="2" id="KW-0716">Sensory transduction</keyword>
<evidence type="ECO:0000256" key="2">
    <source>
        <dbReference type="ARBA" id="ARBA00022606"/>
    </source>
</evidence>
<dbReference type="InterPro" id="IPR011021">
    <property type="entry name" value="Arrestin-like_N"/>
</dbReference>
<evidence type="ECO:0000313" key="5">
    <source>
        <dbReference type="Proteomes" id="UP000299102"/>
    </source>
</evidence>
<dbReference type="SUPFAM" id="SSF81296">
    <property type="entry name" value="E set domains"/>
    <property type="match status" value="2"/>
</dbReference>
<dbReference type="STRING" id="151549.A0A4C1ULN6"/>
<organism evidence="4 5">
    <name type="scientific">Eumeta variegata</name>
    <name type="common">Bagworm moth</name>
    <name type="synonym">Eumeta japonica</name>
    <dbReference type="NCBI Taxonomy" id="151549"/>
    <lineage>
        <taxon>Eukaryota</taxon>
        <taxon>Metazoa</taxon>
        <taxon>Ecdysozoa</taxon>
        <taxon>Arthropoda</taxon>
        <taxon>Hexapoda</taxon>
        <taxon>Insecta</taxon>
        <taxon>Pterygota</taxon>
        <taxon>Neoptera</taxon>
        <taxon>Endopterygota</taxon>
        <taxon>Lepidoptera</taxon>
        <taxon>Glossata</taxon>
        <taxon>Ditrysia</taxon>
        <taxon>Tineoidea</taxon>
        <taxon>Psychidae</taxon>
        <taxon>Oiketicinae</taxon>
        <taxon>Eumeta</taxon>
    </lineage>
</organism>
<dbReference type="AlphaFoldDB" id="A0A4C1ULN6"/>
<evidence type="ECO:0000259" key="3">
    <source>
        <dbReference type="SMART" id="SM01017"/>
    </source>
</evidence>
<dbReference type="InterPro" id="IPR011022">
    <property type="entry name" value="Arrestin_C-like"/>
</dbReference>
<dbReference type="PANTHER" id="PTHR11188:SF17">
    <property type="entry name" value="FI21816P1"/>
    <property type="match status" value="1"/>
</dbReference>
<name>A0A4C1ULN6_EUMVA</name>
<dbReference type="GO" id="GO:0015031">
    <property type="term" value="P:protein transport"/>
    <property type="evidence" value="ECO:0007669"/>
    <property type="project" value="TreeGrafter"/>
</dbReference>
<dbReference type="Proteomes" id="UP000299102">
    <property type="component" value="Unassembled WGS sequence"/>
</dbReference>
<gene>
    <name evidence="4" type="primary">ARRDC3</name>
    <name evidence="4" type="ORF">EVAR_18808_1</name>
</gene>
<feature type="domain" description="Arrestin C-terminal-like" evidence="3">
    <location>
        <begin position="166"/>
        <end position="297"/>
    </location>
</feature>